<dbReference type="EMBL" id="JAUSZT010000003">
    <property type="protein sequence ID" value="MDQ0998041.1"/>
    <property type="molecule type" value="Genomic_DNA"/>
</dbReference>
<dbReference type="Proteomes" id="UP001237780">
    <property type="component" value="Unassembled WGS sequence"/>
</dbReference>
<accession>A0ABU0SBC3</accession>
<proteinExistence type="predicted"/>
<sequence length="100" mass="11392">MSDNPNDLGLMSLQEACEKIFHGRLTPSALRTEAAKGNLEIIQIARKDFVTKEGIREMMERCRRKPVDRSPSAKVPSHSFDGKASQQALLRRLEMKMHKQ</sequence>
<keyword evidence="3" id="KW-1185">Reference proteome</keyword>
<name>A0ABU0SBC3_9HYPH</name>
<evidence type="ECO:0000256" key="1">
    <source>
        <dbReference type="SAM" id="MobiDB-lite"/>
    </source>
</evidence>
<evidence type="ECO:0000313" key="2">
    <source>
        <dbReference type="EMBL" id="MDQ0998041.1"/>
    </source>
</evidence>
<gene>
    <name evidence="2" type="ORF">QFZ34_003223</name>
</gene>
<dbReference type="RefSeq" id="WP_307282510.1">
    <property type="nucleotide sequence ID" value="NZ_JAUSZT010000003.1"/>
</dbReference>
<evidence type="ECO:0000313" key="3">
    <source>
        <dbReference type="Proteomes" id="UP001237780"/>
    </source>
</evidence>
<protein>
    <recommendedName>
        <fullName evidence="4">Excisionase</fullName>
    </recommendedName>
</protein>
<organism evidence="2 3">
    <name type="scientific">Phyllobacterium ifriqiyense</name>
    <dbReference type="NCBI Taxonomy" id="314238"/>
    <lineage>
        <taxon>Bacteria</taxon>
        <taxon>Pseudomonadati</taxon>
        <taxon>Pseudomonadota</taxon>
        <taxon>Alphaproteobacteria</taxon>
        <taxon>Hyphomicrobiales</taxon>
        <taxon>Phyllobacteriaceae</taxon>
        <taxon>Phyllobacterium</taxon>
    </lineage>
</organism>
<comment type="caution">
    <text evidence="2">The sequence shown here is derived from an EMBL/GenBank/DDBJ whole genome shotgun (WGS) entry which is preliminary data.</text>
</comment>
<evidence type="ECO:0008006" key="4">
    <source>
        <dbReference type="Google" id="ProtNLM"/>
    </source>
</evidence>
<reference evidence="2 3" key="1">
    <citation type="submission" date="2023-07" db="EMBL/GenBank/DDBJ databases">
        <title>Comparative genomics of wheat-associated soil bacteria to identify genetic determinants of phenazine resistance.</title>
        <authorList>
            <person name="Mouncey N."/>
        </authorList>
    </citation>
    <scope>NUCLEOTIDE SEQUENCE [LARGE SCALE GENOMIC DNA]</scope>
    <source>
        <strain evidence="2 3">W4I11</strain>
    </source>
</reference>
<feature type="region of interest" description="Disordered" evidence="1">
    <location>
        <begin position="62"/>
        <end position="85"/>
    </location>
</feature>